<evidence type="ECO:0008006" key="7">
    <source>
        <dbReference type="Google" id="ProtNLM"/>
    </source>
</evidence>
<evidence type="ECO:0000256" key="4">
    <source>
        <dbReference type="SAM" id="MobiDB-lite"/>
    </source>
</evidence>
<dbReference type="AlphaFoldDB" id="A0AAU9LS09"/>
<evidence type="ECO:0000256" key="2">
    <source>
        <dbReference type="ARBA" id="ARBA00023054"/>
    </source>
</evidence>
<evidence type="ECO:0000313" key="6">
    <source>
        <dbReference type="Proteomes" id="UP001157418"/>
    </source>
</evidence>
<dbReference type="PANTHER" id="PTHR32054:SF4">
    <property type="entry name" value="OS07G0677900 PROTEIN"/>
    <property type="match status" value="1"/>
</dbReference>
<keyword evidence="6" id="KW-1185">Reference proteome</keyword>
<feature type="compositionally biased region" description="Gly residues" evidence="4">
    <location>
        <begin position="487"/>
        <end position="506"/>
    </location>
</feature>
<gene>
    <name evidence="5" type="ORF">LVIROSA_LOCUS6314</name>
</gene>
<feature type="compositionally biased region" description="Polar residues" evidence="4">
    <location>
        <begin position="148"/>
        <end position="157"/>
    </location>
</feature>
<dbReference type="GO" id="GO:0009903">
    <property type="term" value="P:chloroplast avoidance movement"/>
    <property type="evidence" value="ECO:0007669"/>
    <property type="project" value="TreeGrafter"/>
</dbReference>
<evidence type="ECO:0000256" key="1">
    <source>
        <dbReference type="ARBA" id="ARBA00005485"/>
    </source>
</evidence>
<comment type="similarity">
    <text evidence="1">Belongs to the WEB family.</text>
</comment>
<sequence>MSMDETDDGRVEAFDSVHNVKPGFGETGLEQEQINDGLMRGEVDTSAPFESVREAVSRFGGVGFWKPHYKHPHSSENGIIEDEFDAAKAEEQAVQLANDLIVKERETLQVLKELEATKTTLEELKAKLQKESEPVHNQLEEPNDQNHKNPQSNDDNNFMCPSSAPGFILMELKQAKLNLTRTTNDLADIRATVEMYNKKIEKERFELEKTRQRLSSHSSKISSFKENHEENLDDYIPRELQRLTSETEQFKKVGELAKSEVLRAMNQIEQTKSKIKTAKIRLIAARKLKEAARASEALARSEINCLLKSENLSEGEGITLSIEEYSSLKLKAREADEASSNIEIDQSEVSKSEILKKVEEATEEVKNSKRVLEEALSKVEAANGDKLKAEEALRKWRSDHGQRRKSMVQNATKFKNSSCRMNNTRLFDVNGAHLVSNGASPVLRPTMSIGQILSRKLLLTEENSEKSSMRRKVSLAQMLRKATSDGGSSGDGGGGSGSGGGGGGDGGGKRRSGKRKKFGFGRISFLVAKPSKKKKKHSVMSSRLSCGVD</sequence>
<evidence type="ECO:0000313" key="5">
    <source>
        <dbReference type="EMBL" id="CAH1418733.1"/>
    </source>
</evidence>
<dbReference type="InterPro" id="IPR008545">
    <property type="entry name" value="Web"/>
</dbReference>
<feature type="region of interest" description="Disordered" evidence="4">
    <location>
        <begin position="128"/>
        <end position="157"/>
    </location>
</feature>
<accession>A0AAU9LS09</accession>
<reference evidence="5 6" key="1">
    <citation type="submission" date="2022-01" db="EMBL/GenBank/DDBJ databases">
        <authorList>
            <person name="Xiong W."/>
            <person name="Schranz E."/>
        </authorList>
    </citation>
    <scope>NUCLEOTIDE SEQUENCE [LARGE SCALE GENOMIC DNA]</scope>
</reference>
<dbReference type="GO" id="GO:0009904">
    <property type="term" value="P:chloroplast accumulation movement"/>
    <property type="evidence" value="ECO:0007669"/>
    <property type="project" value="TreeGrafter"/>
</dbReference>
<dbReference type="PANTHER" id="PTHR32054">
    <property type="entry name" value="HEAVY CHAIN, PUTATIVE, EXPRESSED-RELATED-RELATED"/>
    <property type="match status" value="1"/>
</dbReference>
<comment type="caution">
    <text evidence="5">The sequence shown here is derived from an EMBL/GenBank/DDBJ whole genome shotgun (WGS) entry which is preliminary data.</text>
</comment>
<feature type="region of interest" description="Disordered" evidence="4">
    <location>
        <begin position="462"/>
        <end position="517"/>
    </location>
</feature>
<feature type="coiled-coil region" evidence="3">
    <location>
        <begin position="344"/>
        <end position="392"/>
    </location>
</feature>
<proteinExistence type="inferred from homology"/>
<organism evidence="5 6">
    <name type="scientific">Lactuca virosa</name>
    <dbReference type="NCBI Taxonomy" id="75947"/>
    <lineage>
        <taxon>Eukaryota</taxon>
        <taxon>Viridiplantae</taxon>
        <taxon>Streptophyta</taxon>
        <taxon>Embryophyta</taxon>
        <taxon>Tracheophyta</taxon>
        <taxon>Spermatophyta</taxon>
        <taxon>Magnoliopsida</taxon>
        <taxon>eudicotyledons</taxon>
        <taxon>Gunneridae</taxon>
        <taxon>Pentapetalae</taxon>
        <taxon>asterids</taxon>
        <taxon>campanulids</taxon>
        <taxon>Asterales</taxon>
        <taxon>Asteraceae</taxon>
        <taxon>Cichorioideae</taxon>
        <taxon>Cichorieae</taxon>
        <taxon>Lactucinae</taxon>
        <taxon>Lactuca</taxon>
    </lineage>
</organism>
<evidence type="ECO:0000256" key="3">
    <source>
        <dbReference type="SAM" id="Coils"/>
    </source>
</evidence>
<name>A0AAU9LS09_9ASTR</name>
<dbReference type="GO" id="GO:0005829">
    <property type="term" value="C:cytosol"/>
    <property type="evidence" value="ECO:0007669"/>
    <property type="project" value="TreeGrafter"/>
</dbReference>
<keyword evidence="2 3" id="KW-0175">Coiled coil</keyword>
<dbReference type="EMBL" id="CAKMRJ010000113">
    <property type="protein sequence ID" value="CAH1418733.1"/>
    <property type="molecule type" value="Genomic_DNA"/>
</dbReference>
<feature type="region of interest" description="Disordered" evidence="4">
    <location>
        <begin position="530"/>
        <end position="549"/>
    </location>
</feature>
<protein>
    <recommendedName>
        <fullName evidence="7">WEB family protein</fullName>
    </recommendedName>
</protein>
<dbReference type="Pfam" id="PF05701">
    <property type="entry name" value="WEMBL"/>
    <property type="match status" value="2"/>
</dbReference>
<dbReference type="Proteomes" id="UP001157418">
    <property type="component" value="Unassembled WGS sequence"/>
</dbReference>
<feature type="coiled-coil region" evidence="3">
    <location>
        <begin position="172"/>
        <end position="217"/>
    </location>
</feature>